<name>A0ABM9T2L2_THIA3</name>
<organism evidence="1 2">
    <name type="scientific">Thiomonas arsenitoxydans (strain DSM 22701 / CIP 110005 / 3As)</name>
    <dbReference type="NCBI Taxonomy" id="426114"/>
    <lineage>
        <taxon>Bacteria</taxon>
        <taxon>Pseudomonadati</taxon>
        <taxon>Pseudomonadota</taxon>
        <taxon>Betaproteobacteria</taxon>
        <taxon>Burkholderiales</taxon>
        <taxon>Thiomonas</taxon>
    </lineage>
</organism>
<protein>
    <recommendedName>
        <fullName evidence="3">Helicase/UvrB N-terminal domain-containing protein</fullName>
    </recommendedName>
</protein>
<evidence type="ECO:0008006" key="3">
    <source>
        <dbReference type="Google" id="ProtNLM"/>
    </source>
</evidence>
<proteinExistence type="predicted"/>
<dbReference type="SUPFAM" id="SSF52540">
    <property type="entry name" value="P-loop containing nucleoside triphosphate hydrolases"/>
    <property type="match status" value="1"/>
</dbReference>
<comment type="caution">
    <text evidence="1">The sequence shown here is derived from an EMBL/GenBank/DDBJ whole genome shotgun (WGS) entry which is preliminary data.</text>
</comment>
<sequence length="157" mass="17202">MAPLRTPQAARVRLSAVLQQALGAHDQWLFDLQVWQDRAQAARRARTSFNAPKPRVPPPLLIQASTGLGKSYQIAQIAAQRQTPLLFLTATKDLRDAFVAAVGQAGGQAQAYSGRAHAPGQPHHCQRIEDGRSLAAYKCRRERRAESLSRDASSPRS</sequence>
<evidence type="ECO:0000313" key="1">
    <source>
        <dbReference type="EMBL" id="CQR29174.1"/>
    </source>
</evidence>
<dbReference type="InterPro" id="IPR027417">
    <property type="entry name" value="P-loop_NTPase"/>
</dbReference>
<evidence type="ECO:0000313" key="2">
    <source>
        <dbReference type="Proteomes" id="UP000078599"/>
    </source>
</evidence>
<gene>
    <name evidence="1" type="ORF">THICB1_120006</name>
</gene>
<accession>A0ABM9T2L2</accession>
<dbReference type="Gene3D" id="3.40.50.300">
    <property type="entry name" value="P-loop containing nucleotide triphosphate hydrolases"/>
    <property type="match status" value="1"/>
</dbReference>
<reference evidence="1 2" key="1">
    <citation type="submission" date="2015-03" db="EMBL/GenBank/DDBJ databases">
        <authorList>
            <person name="Regsiter A."/>
            <person name="william w."/>
        </authorList>
    </citation>
    <scope>NUCLEOTIDE SEQUENCE [LARGE SCALE GENOMIC DNA]</scope>
    <source>
        <strain evidence="1 2">CB1</strain>
    </source>
</reference>
<dbReference type="Proteomes" id="UP000078599">
    <property type="component" value="Unassembled WGS sequence"/>
</dbReference>
<keyword evidence="2" id="KW-1185">Reference proteome</keyword>
<dbReference type="EMBL" id="CTRI01000004">
    <property type="protein sequence ID" value="CQR29174.1"/>
    <property type="molecule type" value="Genomic_DNA"/>
</dbReference>